<protein>
    <submittedName>
        <fullName evidence="1">Uncharacterized protein</fullName>
    </submittedName>
</protein>
<organism evidence="1 2">
    <name type="scientific">Lecanicillium saksenae</name>
    <dbReference type="NCBI Taxonomy" id="468837"/>
    <lineage>
        <taxon>Eukaryota</taxon>
        <taxon>Fungi</taxon>
        <taxon>Dikarya</taxon>
        <taxon>Ascomycota</taxon>
        <taxon>Pezizomycotina</taxon>
        <taxon>Sordariomycetes</taxon>
        <taxon>Hypocreomycetidae</taxon>
        <taxon>Hypocreales</taxon>
        <taxon>Cordycipitaceae</taxon>
        <taxon>Lecanicillium</taxon>
    </lineage>
</organism>
<proteinExistence type="predicted"/>
<dbReference type="EMBL" id="JANAKD010000060">
    <property type="protein sequence ID" value="KAJ3498272.1"/>
    <property type="molecule type" value="Genomic_DNA"/>
</dbReference>
<keyword evidence="2" id="KW-1185">Reference proteome</keyword>
<gene>
    <name evidence="1" type="ORF">NLG97_g1252</name>
</gene>
<evidence type="ECO:0000313" key="1">
    <source>
        <dbReference type="EMBL" id="KAJ3498272.1"/>
    </source>
</evidence>
<reference evidence="1" key="1">
    <citation type="submission" date="2022-07" db="EMBL/GenBank/DDBJ databases">
        <title>Genome Sequence of Lecanicillium saksenae.</title>
        <authorList>
            <person name="Buettner E."/>
        </authorList>
    </citation>
    <scope>NUCLEOTIDE SEQUENCE</scope>
    <source>
        <strain evidence="1">VT-O1</strain>
    </source>
</reference>
<comment type="caution">
    <text evidence="1">The sequence shown here is derived from an EMBL/GenBank/DDBJ whole genome shotgun (WGS) entry which is preliminary data.</text>
</comment>
<accession>A0ACC1R7J5</accession>
<name>A0ACC1R7J5_9HYPO</name>
<evidence type="ECO:0000313" key="2">
    <source>
        <dbReference type="Proteomes" id="UP001148737"/>
    </source>
</evidence>
<sequence>MGHFHVRPSSPTHDFLILSPSATASPLDELGDYTCYEGNLHFYFCKACGVRCFIFAGDGEFVTVDLEELGVWKEGGGGGEKVVKAWRPRLGGGHPEMGHYLSVNGHTIDAGQRFDMRELTEKEMVQYCDCYSPEEDEAPLRYGKPHVHGSY</sequence>
<dbReference type="Proteomes" id="UP001148737">
    <property type="component" value="Unassembled WGS sequence"/>
</dbReference>